<evidence type="ECO:0000256" key="1">
    <source>
        <dbReference type="SAM" id="Phobius"/>
    </source>
</evidence>
<feature type="transmembrane region" description="Helical" evidence="1">
    <location>
        <begin position="158"/>
        <end position="178"/>
    </location>
</feature>
<dbReference type="Proteomes" id="UP000759537">
    <property type="component" value="Unassembled WGS sequence"/>
</dbReference>
<reference evidence="2" key="2">
    <citation type="journal article" date="2020" name="Nat. Commun.">
        <title>Large-scale genome sequencing of mycorrhizal fungi provides insights into the early evolution of symbiotic traits.</title>
        <authorList>
            <person name="Miyauchi S."/>
            <person name="Kiss E."/>
            <person name="Kuo A."/>
            <person name="Drula E."/>
            <person name="Kohler A."/>
            <person name="Sanchez-Garcia M."/>
            <person name="Morin E."/>
            <person name="Andreopoulos B."/>
            <person name="Barry K.W."/>
            <person name="Bonito G."/>
            <person name="Buee M."/>
            <person name="Carver A."/>
            <person name="Chen C."/>
            <person name="Cichocki N."/>
            <person name="Clum A."/>
            <person name="Culley D."/>
            <person name="Crous P.W."/>
            <person name="Fauchery L."/>
            <person name="Girlanda M."/>
            <person name="Hayes R.D."/>
            <person name="Keri Z."/>
            <person name="LaButti K."/>
            <person name="Lipzen A."/>
            <person name="Lombard V."/>
            <person name="Magnuson J."/>
            <person name="Maillard F."/>
            <person name="Murat C."/>
            <person name="Nolan M."/>
            <person name="Ohm R.A."/>
            <person name="Pangilinan J."/>
            <person name="Pereira M.F."/>
            <person name="Perotto S."/>
            <person name="Peter M."/>
            <person name="Pfister S."/>
            <person name="Riley R."/>
            <person name="Sitrit Y."/>
            <person name="Stielow J.B."/>
            <person name="Szollosi G."/>
            <person name="Zifcakova L."/>
            <person name="Stursova M."/>
            <person name="Spatafora J.W."/>
            <person name="Tedersoo L."/>
            <person name="Vaario L.M."/>
            <person name="Yamada A."/>
            <person name="Yan M."/>
            <person name="Wang P."/>
            <person name="Xu J."/>
            <person name="Bruns T."/>
            <person name="Baldrian P."/>
            <person name="Vilgalys R."/>
            <person name="Dunand C."/>
            <person name="Henrissat B."/>
            <person name="Grigoriev I.V."/>
            <person name="Hibbett D."/>
            <person name="Nagy L.G."/>
            <person name="Martin F.M."/>
        </authorList>
    </citation>
    <scope>NUCLEOTIDE SEQUENCE</scope>
    <source>
        <strain evidence="2">Prilba</strain>
    </source>
</reference>
<comment type="caution">
    <text evidence="2">The sequence shown here is derived from an EMBL/GenBank/DDBJ whole genome shotgun (WGS) entry which is preliminary data.</text>
</comment>
<keyword evidence="1" id="KW-0472">Membrane</keyword>
<feature type="transmembrane region" description="Helical" evidence="1">
    <location>
        <begin position="199"/>
        <end position="219"/>
    </location>
</feature>
<reference evidence="2" key="1">
    <citation type="submission" date="2019-10" db="EMBL/GenBank/DDBJ databases">
        <authorList>
            <consortium name="DOE Joint Genome Institute"/>
            <person name="Kuo A."/>
            <person name="Miyauchi S."/>
            <person name="Kiss E."/>
            <person name="Drula E."/>
            <person name="Kohler A."/>
            <person name="Sanchez-Garcia M."/>
            <person name="Andreopoulos B."/>
            <person name="Barry K.W."/>
            <person name="Bonito G."/>
            <person name="Buee M."/>
            <person name="Carver A."/>
            <person name="Chen C."/>
            <person name="Cichocki N."/>
            <person name="Clum A."/>
            <person name="Culley D."/>
            <person name="Crous P.W."/>
            <person name="Fauchery L."/>
            <person name="Girlanda M."/>
            <person name="Hayes R."/>
            <person name="Keri Z."/>
            <person name="LaButti K."/>
            <person name="Lipzen A."/>
            <person name="Lombard V."/>
            <person name="Magnuson J."/>
            <person name="Maillard F."/>
            <person name="Morin E."/>
            <person name="Murat C."/>
            <person name="Nolan M."/>
            <person name="Ohm R."/>
            <person name="Pangilinan J."/>
            <person name="Pereira M."/>
            <person name="Perotto S."/>
            <person name="Peter M."/>
            <person name="Riley R."/>
            <person name="Sitrit Y."/>
            <person name="Stielow B."/>
            <person name="Szollosi G."/>
            <person name="Zifcakova L."/>
            <person name="Stursova M."/>
            <person name="Spatafora J.W."/>
            <person name="Tedersoo L."/>
            <person name="Vaario L.-M."/>
            <person name="Yamada A."/>
            <person name="Yan M."/>
            <person name="Wang P."/>
            <person name="Xu J."/>
            <person name="Bruns T."/>
            <person name="Baldrian P."/>
            <person name="Vilgalys R."/>
            <person name="Henrissat B."/>
            <person name="Grigoriev I.V."/>
            <person name="Hibbett D."/>
            <person name="Nagy L.G."/>
            <person name="Martin F.M."/>
        </authorList>
    </citation>
    <scope>NUCLEOTIDE SEQUENCE</scope>
    <source>
        <strain evidence="2">Prilba</strain>
    </source>
</reference>
<sequence>MVNWHNPSLLLNDYVALIKLNHALAGIFIWETVTTLGFELDVLRGKQHYRWTIWLYLGTRYTNLLTFIIFFIDTDGPRAPCLPFIATSFALPCASWAFASFIIVLRVTAIWNRNIVVSLLAVGVWAGGLASNMRYLVMVKSAFNPLVNACVVAHTHDALANSITVLVVDIVLLLTMLIGLLRHANKNPSGVWNLLYQQCIIWIVVAAIAEIPIMVFLILDLNDVWNEMLAVPGITILSIAASRMYRSLSKHGSITESVSVLPQFSGVSVRDSAQSRGVNTFGPVRFASATQSGSARSPADQVLQVESVPNMKTRLARLHSGMFSLFM</sequence>
<feature type="transmembrane region" description="Helical" evidence="1">
    <location>
        <begin position="20"/>
        <end position="40"/>
    </location>
</feature>
<evidence type="ECO:0000313" key="2">
    <source>
        <dbReference type="EMBL" id="KAF8482452.1"/>
    </source>
</evidence>
<evidence type="ECO:0000313" key="3">
    <source>
        <dbReference type="Proteomes" id="UP000759537"/>
    </source>
</evidence>
<dbReference type="AlphaFoldDB" id="A0A9P5TAL0"/>
<proteinExistence type="predicted"/>
<feature type="transmembrane region" description="Helical" evidence="1">
    <location>
        <begin position="225"/>
        <end position="245"/>
    </location>
</feature>
<organism evidence="2 3">
    <name type="scientific">Russula ochroleuca</name>
    <dbReference type="NCBI Taxonomy" id="152965"/>
    <lineage>
        <taxon>Eukaryota</taxon>
        <taxon>Fungi</taxon>
        <taxon>Dikarya</taxon>
        <taxon>Basidiomycota</taxon>
        <taxon>Agaricomycotina</taxon>
        <taxon>Agaricomycetes</taxon>
        <taxon>Russulales</taxon>
        <taxon>Russulaceae</taxon>
        <taxon>Russula</taxon>
    </lineage>
</organism>
<feature type="transmembrane region" description="Helical" evidence="1">
    <location>
        <begin position="52"/>
        <end position="72"/>
    </location>
</feature>
<name>A0A9P5TAL0_9AGAM</name>
<protein>
    <submittedName>
        <fullName evidence="2">Uncharacterized protein</fullName>
    </submittedName>
</protein>
<feature type="transmembrane region" description="Helical" evidence="1">
    <location>
        <begin position="117"/>
        <end position="138"/>
    </location>
</feature>
<dbReference type="EMBL" id="WHVB01000005">
    <property type="protein sequence ID" value="KAF8482452.1"/>
    <property type="molecule type" value="Genomic_DNA"/>
</dbReference>
<keyword evidence="1" id="KW-0812">Transmembrane</keyword>
<gene>
    <name evidence="2" type="ORF">DFH94DRAFT_365235</name>
</gene>
<keyword evidence="1" id="KW-1133">Transmembrane helix</keyword>
<accession>A0A9P5TAL0</accession>
<feature type="transmembrane region" description="Helical" evidence="1">
    <location>
        <begin position="84"/>
        <end position="105"/>
    </location>
</feature>
<keyword evidence="3" id="KW-1185">Reference proteome</keyword>
<dbReference type="OrthoDB" id="3197626at2759"/>